<dbReference type="Proteomes" id="UP000663866">
    <property type="component" value="Unassembled WGS sequence"/>
</dbReference>
<protein>
    <submittedName>
        <fullName evidence="2">Uncharacterized protein</fullName>
    </submittedName>
</protein>
<feature type="compositionally biased region" description="Low complexity" evidence="1">
    <location>
        <begin position="61"/>
        <end position="70"/>
    </location>
</feature>
<dbReference type="EMBL" id="CAJOBG010050626">
    <property type="protein sequence ID" value="CAF4481391.1"/>
    <property type="molecule type" value="Genomic_DNA"/>
</dbReference>
<gene>
    <name evidence="2" type="ORF">OVN521_LOCUS39648</name>
</gene>
<keyword evidence="3" id="KW-1185">Reference proteome</keyword>
<feature type="region of interest" description="Disordered" evidence="1">
    <location>
        <begin position="48"/>
        <end position="88"/>
    </location>
</feature>
<sequence length="333" mass="37837">DPSPTTTSNLPSEFNLGATTTTEAAAITTAPPDALPQRERFAATTTTAFDTSNNTQPFIINRQQQQSTTSSHRRQNTDDNDNDNDNDVVEIDAPIVITNQNNKKNKTTKKKTHLYLEPTRMLRWFEDNSKSSKNSASGRGNQAYLLATAPIYDEWIRNNYELQVWQAYSKMGTEHKHWAKEVVQRTKRRDDTTNSRFIQKKMNQLMASIAHASANISDLQIQLATYWEYNAAEMTAQKQAQTTAELTTNLIIERTGLTTTTTQIRSPTTMTASTITKVQNRDPVERLEKHILEYIHHCTLHVKKMAENRIQLAKAQMAEFKALEDFEQIATPS</sequence>
<evidence type="ECO:0000313" key="2">
    <source>
        <dbReference type="EMBL" id="CAF4481391.1"/>
    </source>
</evidence>
<evidence type="ECO:0000256" key="1">
    <source>
        <dbReference type="SAM" id="MobiDB-lite"/>
    </source>
</evidence>
<feature type="non-terminal residue" evidence="2">
    <location>
        <position position="333"/>
    </location>
</feature>
<proteinExistence type="predicted"/>
<feature type="compositionally biased region" description="Acidic residues" evidence="1">
    <location>
        <begin position="78"/>
        <end position="88"/>
    </location>
</feature>
<reference evidence="2" key="1">
    <citation type="submission" date="2021-02" db="EMBL/GenBank/DDBJ databases">
        <authorList>
            <person name="Nowell W R."/>
        </authorList>
    </citation>
    <scope>NUCLEOTIDE SEQUENCE</scope>
</reference>
<name>A0A820UCP3_9BILA</name>
<dbReference type="AlphaFoldDB" id="A0A820UCP3"/>
<comment type="caution">
    <text evidence="2">The sequence shown here is derived from an EMBL/GenBank/DDBJ whole genome shotgun (WGS) entry which is preliminary data.</text>
</comment>
<evidence type="ECO:0000313" key="3">
    <source>
        <dbReference type="Proteomes" id="UP000663866"/>
    </source>
</evidence>
<feature type="non-terminal residue" evidence="2">
    <location>
        <position position="1"/>
    </location>
</feature>
<feature type="compositionally biased region" description="Polar residues" evidence="1">
    <location>
        <begin position="49"/>
        <end position="58"/>
    </location>
</feature>
<organism evidence="2 3">
    <name type="scientific">Rotaria magnacalcarata</name>
    <dbReference type="NCBI Taxonomy" id="392030"/>
    <lineage>
        <taxon>Eukaryota</taxon>
        <taxon>Metazoa</taxon>
        <taxon>Spiralia</taxon>
        <taxon>Gnathifera</taxon>
        <taxon>Rotifera</taxon>
        <taxon>Eurotatoria</taxon>
        <taxon>Bdelloidea</taxon>
        <taxon>Philodinida</taxon>
        <taxon>Philodinidae</taxon>
        <taxon>Rotaria</taxon>
    </lineage>
</organism>
<accession>A0A820UCP3</accession>